<feature type="domain" description="Pyruvate carboxyltransferase" evidence="10">
    <location>
        <begin position="9"/>
        <end position="275"/>
    </location>
</feature>
<dbReference type="GO" id="GO:0003852">
    <property type="term" value="F:2-isopropylmalate synthase activity"/>
    <property type="evidence" value="ECO:0007669"/>
    <property type="project" value="InterPro"/>
</dbReference>
<evidence type="ECO:0000313" key="11">
    <source>
        <dbReference type="EMBL" id="SEB94336.1"/>
    </source>
</evidence>
<organism evidence="11 12">
    <name type="scientific">Nitratireductor aquibiodomus</name>
    <dbReference type="NCBI Taxonomy" id="204799"/>
    <lineage>
        <taxon>Bacteria</taxon>
        <taxon>Pseudomonadati</taxon>
        <taxon>Pseudomonadota</taxon>
        <taxon>Alphaproteobacteria</taxon>
        <taxon>Hyphomicrobiales</taxon>
        <taxon>Phyllobacteriaceae</taxon>
        <taxon>Nitratireductor</taxon>
    </lineage>
</organism>
<evidence type="ECO:0000256" key="7">
    <source>
        <dbReference type="ARBA" id="ARBA00048263"/>
    </source>
</evidence>
<dbReference type="InterPro" id="IPR013709">
    <property type="entry name" value="2-isopropylmalate_synth_dimer"/>
</dbReference>
<dbReference type="PANTHER" id="PTHR43538:SF1">
    <property type="entry name" value="(R)-CITRAMALATE SYNTHASE"/>
    <property type="match status" value="1"/>
</dbReference>
<name>A0A1H4NGN3_9HYPH</name>
<dbReference type="NCBIfam" id="TIGR00977">
    <property type="entry name" value="citramal_synth"/>
    <property type="match status" value="1"/>
</dbReference>
<dbReference type="Pfam" id="PF22617">
    <property type="entry name" value="HCS_D2"/>
    <property type="match status" value="1"/>
</dbReference>
<dbReference type="EC" id="2.3.3.21" evidence="8"/>
<keyword evidence="4" id="KW-0412">Isoleucine biosynthesis</keyword>
<keyword evidence="5 9" id="KW-0808">Transferase</keyword>
<evidence type="ECO:0000259" key="10">
    <source>
        <dbReference type="PROSITE" id="PS50991"/>
    </source>
</evidence>
<dbReference type="Gene3D" id="1.10.238.260">
    <property type="match status" value="1"/>
</dbReference>
<evidence type="ECO:0000256" key="8">
    <source>
        <dbReference type="NCBIfam" id="TIGR00977"/>
    </source>
</evidence>
<dbReference type="Gene3D" id="3.20.20.70">
    <property type="entry name" value="Aldolase class I"/>
    <property type="match status" value="1"/>
</dbReference>
<dbReference type="PROSITE" id="PS00816">
    <property type="entry name" value="AIPM_HOMOCIT_SYNTH_2"/>
    <property type="match status" value="1"/>
</dbReference>
<dbReference type="Proteomes" id="UP000199064">
    <property type="component" value="Unassembled WGS sequence"/>
</dbReference>
<comment type="similarity">
    <text evidence="2 9">Belongs to the alpha-IPM synthase/homocitrate synthase family.</text>
</comment>
<evidence type="ECO:0000256" key="2">
    <source>
        <dbReference type="ARBA" id="ARBA00006154"/>
    </source>
</evidence>
<gene>
    <name evidence="11" type="ORF">SAMN05216452_3770</name>
</gene>
<comment type="catalytic activity">
    <reaction evidence="7">
        <text>pyruvate + acetyl-CoA + H2O = (3R)-citramalate + CoA + H(+)</text>
        <dbReference type="Rhea" id="RHEA:19045"/>
        <dbReference type="ChEBI" id="CHEBI:15361"/>
        <dbReference type="ChEBI" id="CHEBI:15377"/>
        <dbReference type="ChEBI" id="CHEBI:15378"/>
        <dbReference type="ChEBI" id="CHEBI:30934"/>
        <dbReference type="ChEBI" id="CHEBI:57287"/>
        <dbReference type="ChEBI" id="CHEBI:57288"/>
        <dbReference type="EC" id="2.3.3.21"/>
    </reaction>
</comment>
<dbReference type="PROSITE" id="PS50991">
    <property type="entry name" value="PYR_CT"/>
    <property type="match status" value="1"/>
</dbReference>
<dbReference type="EMBL" id="FNSL01000001">
    <property type="protein sequence ID" value="SEB94336.1"/>
    <property type="molecule type" value="Genomic_DNA"/>
</dbReference>
<evidence type="ECO:0000256" key="5">
    <source>
        <dbReference type="ARBA" id="ARBA00022679"/>
    </source>
</evidence>
<evidence type="ECO:0000256" key="6">
    <source>
        <dbReference type="ARBA" id="ARBA00023304"/>
    </source>
</evidence>
<dbReference type="Gene3D" id="3.30.160.270">
    <property type="match status" value="1"/>
</dbReference>
<evidence type="ECO:0000313" key="12">
    <source>
        <dbReference type="Proteomes" id="UP000199064"/>
    </source>
</evidence>
<dbReference type="InterPro" id="IPR013785">
    <property type="entry name" value="Aldolase_TIM"/>
</dbReference>
<protein>
    <recommendedName>
        <fullName evidence="8">Citramalate synthase</fullName>
        <ecNumber evidence="8">2.3.3.21</ecNumber>
    </recommendedName>
</protein>
<dbReference type="PROSITE" id="PS00815">
    <property type="entry name" value="AIPM_HOMOCIT_SYNTH_1"/>
    <property type="match status" value="1"/>
</dbReference>
<dbReference type="CDD" id="cd07941">
    <property type="entry name" value="DRE_TIM_LeuA3"/>
    <property type="match status" value="1"/>
</dbReference>
<dbReference type="PANTHER" id="PTHR43538">
    <property type="entry name" value="ALPHA-IPM SYNTHASE/HOMOCITRATE SYNTHASE"/>
    <property type="match status" value="1"/>
</dbReference>
<dbReference type="InterPro" id="IPR036230">
    <property type="entry name" value="LeuA_allosteric_dom_sf"/>
</dbReference>
<proteinExistence type="inferred from homology"/>
<dbReference type="InterPro" id="IPR054691">
    <property type="entry name" value="LeuA/HCS_post-cat"/>
</dbReference>
<dbReference type="GO" id="GO:0043714">
    <property type="term" value="F:(R)-citramalate synthase activity"/>
    <property type="evidence" value="ECO:0007669"/>
    <property type="project" value="UniProtKB-UniRule"/>
</dbReference>
<evidence type="ECO:0000256" key="1">
    <source>
        <dbReference type="ARBA" id="ARBA00004743"/>
    </source>
</evidence>
<keyword evidence="3" id="KW-0028">Amino-acid biosynthesis</keyword>
<keyword evidence="12" id="KW-1185">Reference proteome</keyword>
<accession>A0A1H4NGN3</accession>
<dbReference type="InterPro" id="IPR000891">
    <property type="entry name" value="PYR_CT"/>
</dbReference>
<dbReference type="Pfam" id="PF08502">
    <property type="entry name" value="LeuA_dimer"/>
    <property type="match status" value="1"/>
</dbReference>
<dbReference type="SUPFAM" id="SSF51569">
    <property type="entry name" value="Aldolase"/>
    <property type="match status" value="1"/>
</dbReference>
<comment type="pathway">
    <text evidence="1">Amino-acid biosynthesis; L-isoleucine biosynthesis; 2-oxobutanoate from pyruvate: step 1/3.</text>
</comment>
<dbReference type="InterPro" id="IPR005675">
    <property type="entry name" value="Citramal_synthase"/>
</dbReference>
<dbReference type="GO" id="GO:0009098">
    <property type="term" value="P:L-leucine biosynthetic process"/>
    <property type="evidence" value="ECO:0007669"/>
    <property type="project" value="InterPro"/>
</dbReference>
<evidence type="ECO:0000256" key="4">
    <source>
        <dbReference type="ARBA" id="ARBA00022624"/>
    </source>
</evidence>
<evidence type="ECO:0000256" key="9">
    <source>
        <dbReference type="RuleBase" id="RU003523"/>
    </source>
</evidence>
<dbReference type="Pfam" id="PF00682">
    <property type="entry name" value="HMGL-like"/>
    <property type="match status" value="1"/>
</dbReference>
<reference evidence="12" key="1">
    <citation type="submission" date="2016-10" db="EMBL/GenBank/DDBJ databases">
        <authorList>
            <person name="Varghese N."/>
            <person name="Submissions S."/>
        </authorList>
    </citation>
    <scope>NUCLEOTIDE SEQUENCE [LARGE SCALE GENOMIC DNA]</scope>
    <source>
        <strain evidence="12">ES.061</strain>
    </source>
</reference>
<dbReference type="UniPathway" id="UPA00047">
    <property type="reaction ID" value="UER00066"/>
</dbReference>
<sequence>MTMAKRERIYLFDTTLRDGQQTPGVDFSVEDKIAVAKLLDEFGFDYVEGGYPGANPTDTAFFSKKRTGKAAFVAFGMTKRAGVSASNDPGLAALLQSASDAICFVAKSWDYHVRVALGCTNEENLESITASVEASVAAGKETMVDCEHFFDGYKANPDYALACAKAAHDAGSRWVVLCDTNGGTQPAEIREIVSAVIAAGIPGAHLGIHAHDDTGQAVANSLAAVEAGVRQIQGTLNGIGERCGNANLMTILPTLALKPAYAERFTTGIPDEKLADLSRLSHGFDELLNRAPEQQAPYVGASAFATKAGIHASAVLKEPETYEHVPPESVGNTRRVMVSDQGGKSNFIAELKRRGVAVDKADPRLDTLIALVKEREAEGYAYEGADASFELLARRTLGRVPEFFRVDGFRCMVERRFDANGELKTVSEAVVRVTVDGETLMSVAEGHGPVNALDIALRKDLGKYQAEISDLALADYKVRILNGGTEAITRVLIESFDGTGARWWTVGVSDNIIDASFQALMDSIVYKLVKNRDKADAAEENAA</sequence>
<dbReference type="SUPFAM" id="SSF110921">
    <property type="entry name" value="2-isopropylmalate synthase LeuA, allosteric (dimerisation) domain"/>
    <property type="match status" value="1"/>
</dbReference>
<dbReference type="SMART" id="SM00917">
    <property type="entry name" value="LeuA_dimer"/>
    <property type="match status" value="1"/>
</dbReference>
<dbReference type="RefSeq" id="WP_090329788.1">
    <property type="nucleotide sequence ID" value="NZ_FNSL01000001.1"/>
</dbReference>
<dbReference type="InterPro" id="IPR002034">
    <property type="entry name" value="AIPM/Hcit_synth_CS"/>
</dbReference>
<evidence type="ECO:0000256" key="3">
    <source>
        <dbReference type="ARBA" id="ARBA00022605"/>
    </source>
</evidence>
<dbReference type="GO" id="GO:0009097">
    <property type="term" value="P:isoleucine biosynthetic process"/>
    <property type="evidence" value="ECO:0007669"/>
    <property type="project" value="UniProtKB-UniRule"/>
</dbReference>
<dbReference type="AlphaFoldDB" id="A0A1H4NGN3"/>
<keyword evidence="6" id="KW-0100">Branched-chain amino acid biosynthesis</keyword>